<evidence type="ECO:0000313" key="2">
    <source>
        <dbReference type="Proteomes" id="UP001370348"/>
    </source>
</evidence>
<keyword evidence="2" id="KW-1185">Reference proteome</keyword>
<protein>
    <submittedName>
        <fullName evidence="1">Uncharacterized protein</fullName>
    </submittedName>
</protein>
<sequence>MATYEIELAPPPPTDTRQRELWLQHAAGVIRFADVRKYALERLDPTLDEGAVMVATKAIDDTLYG</sequence>
<proteinExistence type="predicted"/>
<name>A0ABZ2M722_9BACT</name>
<dbReference type="RefSeq" id="WP_394827953.1">
    <property type="nucleotide sequence ID" value="NZ_CP089984.1"/>
</dbReference>
<organism evidence="1 2">
    <name type="scientific">Pendulispora albinea</name>
    <dbReference type="NCBI Taxonomy" id="2741071"/>
    <lineage>
        <taxon>Bacteria</taxon>
        <taxon>Pseudomonadati</taxon>
        <taxon>Myxococcota</taxon>
        <taxon>Myxococcia</taxon>
        <taxon>Myxococcales</taxon>
        <taxon>Sorangiineae</taxon>
        <taxon>Pendulisporaceae</taxon>
        <taxon>Pendulispora</taxon>
    </lineage>
</organism>
<dbReference type="Proteomes" id="UP001370348">
    <property type="component" value="Chromosome"/>
</dbReference>
<dbReference type="EMBL" id="CP089984">
    <property type="protein sequence ID" value="WXB18314.1"/>
    <property type="molecule type" value="Genomic_DNA"/>
</dbReference>
<gene>
    <name evidence="1" type="ORF">LZC94_13770</name>
</gene>
<evidence type="ECO:0000313" key="1">
    <source>
        <dbReference type="EMBL" id="WXB18314.1"/>
    </source>
</evidence>
<accession>A0ABZ2M722</accession>
<reference evidence="1 2" key="1">
    <citation type="submission" date="2021-12" db="EMBL/GenBank/DDBJ databases">
        <title>Discovery of the Pendulisporaceae a myxobacterial family with distinct sporulation behavior and unique specialized metabolism.</title>
        <authorList>
            <person name="Garcia R."/>
            <person name="Popoff A."/>
            <person name="Bader C.D."/>
            <person name="Loehr J."/>
            <person name="Walesch S."/>
            <person name="Walt C."/>
            <person name="Boldt J."/>
            <person name="Bunk B."/>
            <person name="Haeckl F.J.F.P.J."/>
            <person name="Gunesch A.P."/>
            <person name="Birkelbach J."/>
            <person name="Nuebel U."/>
            <person name="Pietschmann T."/>
            <person name="Bach T."/>
            <person name="Mueller R."/>
        </authorList>
    </citation>
    <scope>NUCLEOTIDE SEQUENCE [LARGE SCALE GENOMIC DNA]</scope>
    <source>
        <strain evidence="1 2">MSr11954</strain>
    </source>
</reference>